<keyword evidence="4" id="KW-1185">Reference proteome</keyword>
<reference evidence="3 4" key="1">
    <citation type="submission" date="2019-06" db="EMBL/GenBank/DDBJ databases">
        <authorList>
            <person name="Broberg M."/>
        </authorList>
    </citation>
    <scope>NUCLEOTIDE SEQUENCE [LARGE SCALE GENOMIC DNA]</scope>
</reference>
<feature type="transmembrane region" description="Helical" evidence="2">
    <location>
        <begin position="122"/>
        <end position="144"/>
    </location>
</feature>
<keyword evidence="2" id="KW-0472">Membrane</keyword>
<proteinExistence type="predicted"/>
<accession>A0ABY6TWC7</accession>
<organism evidence="3 4">
    <name type="scientific">Bionectria ochroleuca</name>
    <name type="common">Gliocladium roseum</name>
    <dbReference type="NCBI Taxonomy" id="29856"/>
    <lineage>
        <taxon>Eukaryota</taxon>
        <taxon>Fungi</taxon>
        <taxon>Dikarya</taxon>
        <taxon>Ascomycota</taxon>
        <taxon>Pezizomycotina</taxon>
        <taxon>Sordariomycetes</taxon>
        <taxon>Hypocreomycetidae</taxon>
        <taxon>Hypocreales</taxon>
        <taxon>Bionectriaceae</taxon>
        <taxon>Clonostachys</taxon>
    </lineage>
</organism>
<evidence type="ECO:0000256" key="1">
    <source>
        <dbReference type="SAM" id="MobiDB-lite"/>
    </source>
</evidence>
<evidence type="ECO:0000313" key="4">
    <source>
        <dbReference type="Proteomes" id="UP000766486"/>
    </source>
</evidence>
<feature type="transmembrane region" description="Helical" evidence="2">
    <location>
        <begin position="237"/>
        <end position="259"/>
    </location>
</feature>
<feature type="transmembrane region" description="Helical" evidence="2">
    <location>
        <begin position="198"/>
        <end position="217"/>
    </location>
</feature>
<protein>
    <submittedName>
        <fullName evidence="3">Uncharacterized protein</fullName>
    </submittedName>
</protein>
<keyword evidence="2" id="KW-0812">Transmembrane</keyword>
<feature type="transmembrane region" description="Helical" evidence="2">
    <location>
        <begin position="94"/>
        <end position="115"/>
    </location>
</feature>
<evidence type="ECO:0000313" key="3">
    <source>
        <dbReference type="EMBL" id="VUC22989.1"/>
    </source>
</evidence>
<dbReference type="Proteomes" id="UP000766486">
    <property type="component" value="Unassembled WGS sequence"/>
</dbReference>
<sequence length="312" mass="35106">MSTDSAFYFIGISTFWYYFFFALYGAYRTIATLIFVGHGASPCDRTCWAQLYVNMIGLQRGLGLVRESYTWLWKGFTVAEFTSLRAAEDLFRKLYLLGSTCASSLAISLLVMHLIISDSSCLIMSIAFLVFVKFQVTTVTHTFTTQYFALDYWQPMTIFELTDTLIKICFIGLFVASTVLIVFCIFKSGKGILHKMRGLFNNILTIIYNASILWHIGEATKSKTILYITDSLGDTLAYLKIAIYVSSIVYTIPTSFFLLSSLYGPSCTLVNHLVNKFLRGNRRPATEENAPDEMDEAGLNAKTPNEYGGEEA</sequence>
<feature type="region of interest" description="Disordered" evidence="1">
    <location>
        <begin position="284"/>
        <end position="312"/>
    </location>
</feature>
<keyword evidence="2" id="KW-1133">Transmembrane helix</keyword>
<comment type="caution">
    <text evidence="3">The sequence shown here is derived from an EMBL/GenBank/DDBJ whole genome shotgun (WGS) entry which is preliminary data.</text>
</comment>
<feature type="transmembrane region" description="Helical" evidence="2">
    <location>
        <begin position="164"/>
        <end position="186"/>
    </location>
</feature>
<feature type="transmembrane region" description="Helical" evidence="2">
    <location>
        <begin position="7"/>
        <end position="27"/>
    </location>
</feature>
<gene>
    <name evidence="3" type="ORF">CLO192961_LOCUS98247</name>
</gene>
<dbReference type="EMBL" id="CABFNS010000698">
    <property type="protein sequence ID" value="VUC22989.1"/>
    <property type="molecule type" value="Genomic_DNA"/>
</dbReference>
<name>A0ABY6TWC7_BIOOC</name>
<evidence type="ECO:0000256" key="2">
    <source>
        <dbReference type="SAM" id="Phobius"/>
    </source>
</evidence>